<dbReference type="HOGENOM" id="CLU_2211498_0_0_1"/>
<proteinExistence type="predicted"/>
<dbReference type="AlphaFoldDB" id="A0A0C2ZPH9"/>
<reference evidence="2" key="2">
    <citation type="submission" date="2015-01" db="EMBL/GenBank/DDBJ databases">
        <title>Evolutionary Origins and Diversification of the Mycorrhizal Mutualists.</title>
        <authorList>
            <consortium name="DOE Joint Genome Institute"/>
            <consortium name="Mycorrhizal Genomics Consortium"/>
            <person name="Kohler A."/>
            <person name="Kuo A."/>
            <person name="Nagy L.G."/>
            <person name="Floudas D."/>
            <person name="Copeland A."/>
            <person name="Barry K.W."/>
            <person name="Cichocki N."/>
            <person name="Veneault-Fourrey C."/>
            <person name="LaButti K."/>
            <person name="Lindquist E.A."/>
            <person name="Lipzen A."/>
            <person name="Lundell T."/>
            <person name="Morin E."/>
            <person name="Murat C."/>
            <person name="Riley R."/>
            <person name="Ohm R."/>
            <person name="Sun H."/>
            <person name="Tunlid A."/>
            <person name="Henrissat B."/>
            <person name="Grigoriev I.V."/>
            <person name="Hibbett D.S."/>
            <person name="Martin F."/>
        </authorList>
    </citation>
    <scope>NUCLEOTIDE SEQUENCE [LARGE SCALE GENOMIC DNA]</scope>
    <source>
        <strain evidence="2">Foug A</strain>
    </source>
</reference>
<name>A0A0C2ZPH9_9AGAM</name>
<accession>A0A0C2ZPH9</accession>
<keyword evidence="2" id="KW-1185">Reference proteome</keyword>
<evidence type="ECO:0000313" key="2">
    <source>
        <dbReference type="Proteomes" id="UP000053989"/>
    </source>
</evidence>
<dbReference type="EMBL" id="KN822153">
    <property type="protein sequence ID" value="KIM54507.1"/>
    <property type="molecule type" value="Genomic_DNA"/>
</dbReference>
<reference evidence="1 2" key="1">
    <citation type="submission" date="2014-04" db="EMBL/GenBank/DDBJ databases">
        <authorList>
            <consortium name="DOE Joint Genome Institute"/>
            <person name="Kuo A."/>
            <person name="Kohler A."/>
            <person name="Nagy L.G."/>
            <person name="Floudas D."/>
            <person name="Copeland A."/>
            <person name="Barry K.W."/>
            <person name="Cichocki N."/>
            <person name="Veneault-Fourrey C."/>
            <person name="LaButti K."/>
            <person name="Lindquist E.A."/>
            <person name="Lipzen A."/>
            <person name="Lundell T."/>
            <person name="Morin E."/>
            <person name="Murat C."/>
            <person name="Sun H."/>
            <person name="Tunlid A."/>
            <person name="Henrissat B."/>
            <person name="Grigoriev I.V."/>
            <person name="Hibbett D.S."/>
            <person name="Martin F."/>
            <person name="Nordberg H.P."/>
            <person name="Cantor M.N."/>
            <person name="Hua S.X."/>
        </authorList>
    </citation>
    <scope>NUCLEOTIDE SEQUENCE [LARGE SCALE GENOMIC DNA]</scope>
    <source>
        <strain evidence="1 2">Foug A</strain>
    </source>
</reference>
<sequence length="107" mass="11887">MLRPMLLTKSKCLCRLYEPTVEGSLSGDPSSCRPVDRITDSPSSVIPHHSNCVHVHTRLQGPGGRGCSVCQQLLSILPHLRPGDSLCFVFSRSSRRSTIYMWSTGFR</sequence>
<gene>
    <name evidence="1" type="ORF">SCLCIDRAFT_373311</name>
</gene>
<dbReference type="InParanoid" id="A0A0C2ZPH9"/>
<dbReference type="Proteomes" id="UP000053989">
    <property type="component" value="Unassembled WGS sequence"/>
</dbReference>
<organism evidence="1 2">
    <name type="scientific">Scleroderma citrinum Foug A</name>
    <dbReference type="NCBI Taxonomy" id="1036808"/>
    <lineage>
        <taxon>Eukaryota</taxon>
        <taxon>Fungi</taxon>
        <taxon>Dikarya</taxon>
        <taxon>Basidiomycota</taxon>
        <taxon>Agaricomycotina</taxon>
        <taxon>Agaricomycetes</taxon>
        <taxon>Agaricomycetidae</taxon>
        <taxon>Boletales</taxon>
        <taxon>Sclerodermatineae</taxon>
        <taxon>Sclerodermataceae</taxon>
        <taxon>Scleroderma</taxon>
    </lineage>
</organism>
<evidence type="ECO:0000313" key="1">
    <source>
        <dbReference type="EMBL" id="KIM54507.1"/>
    </source>
</evidence>
<protein>
    <submittedName>
        <fullName evidence="1">Uncharacterized protein</fullName>
    </submittedName>
</protein>